<dbReference type="PANTHER" id="PTHR13793:SF107">
    <property type="entry name" value="BROMODOMAIN-CONTAINING PROTEIN HOMOLOG"/>
    <property type="match status" value="1"/>
</dbReference>
<feature type="compositionally biased region" description="Basic and acidic residues" evidence="5">
    <location>
        <begin position="473"/>
        <end position="487"/>
    </location>
</feature>
<feature type="domain" description="PHD-type" evidence="7">
    <location>
        <begin position="1172"/>
        <end position="1302"/>
    </location>
</feature>
<feature type="domain" description="PHD-type" evidence="6">
    <location>
        <begin position="1099"/>
        <end position="1149"/>
    </location>
</feature>
<dbReference type="SMART" id="SM00249">
    <property type="entry name" value="PHD"/>
    <property type="match status" value="3"/>
</dbReference>
<protein>
    <submittedName>
        <fullName evidence="8">Uncharacterized protein</fullName>
    </submittedName>
</protein>
<evidence type="ECO:0000259" key="6">
    <source>
        <dbReference type="PROSITE" id="PS50016"/>
    </source>
</evidence>
<dbReference type="GO" id="GO:0008270">
    <property type="term" value="F:zinc ion binding"/>
    <property type="evidence" value="ECO:0007669"/>
    <property type="project" value="UniProtKB-KW"/>
</dbReference>
<dbReference type="PANTHER" id="PTHR13793">
    <property type="entry name" value="PHD FINGER PROTEINS"/>
    <property type="match status" value="1"/>
</dbReference>
<evidence type="ECO:0000313" key="9">
    <source>
        <dbReference type="Proteomes" id="UP001516023"/>
    </source>
</evidence>
<keyword evidence="9" id="KW-1185">Reference proteome</keyword>
<dbReference type="CDD" id="cd15492">
    <property type="entry name" value="PHD_BRPF_JADE_like"/>
    <property type="match status" value="1"/>
</dbReference>
<sequence>MATLSPESAPDVVGLNDDPPSDHVDAACALLDVHRPPPVTSAPQQQIGDLAGDKKNGGEITAGAPSCPETSAMPVAPQTVNHETSAKNPSSSLEPQHQSPPPPKENKQAESTKNLSQQRKTPEKSPRRRLSSNLYLSDAYRQVHSNMVTICSKLCTVYSFYDIPDEMEKDSVKPSSIIDSSVQSMQSNAACKVDLPSLIAQELDWLKSKIESTMHEIQRRKMDENGQSNNEDGEALLANAMDVLERTKQSSIDLAGMFYALNEKHSKGQVDSKKELAVTVKPSPSLSATEKTAKTSIDISQSKHNKGKRASKGLKQLGVIRKRQSVDNSDEIQFLSNQATSTKDFDDKTAAPGYILGIAARVTDGGATPMEDMPGSRSADEDVTDERLGERLDHDAFMNGFPSMAPPMTLSDIGSKYDSGVLDESVYTSFIPKIRDGKKKGTKRRRTDNHNNKEVIEDAPPRSKKKRARSSKSRKESTDNDALKRSDSLMSTDSRASDYPTDIRVLPDPTPRPKTHVIDGDDNPQRICNPLLTLPQFPSGSDPPLDEIPTGGELWNIANLQFADPDTYPISYLARLLGFDVPEVGNGVPFAQEFDPMTVSVMKSDPWMAVPDAGSFCDEVWKKCDNDDVVLSYMDPLWANILQTFTGYNENDFKDAGKGYQTHLSPLVLEFAEERGILTKDQISFRMATLEDEDSLRRLEEKCQGRHLSKQDLATCLRTPGNFCIIAESANHVPLAFVQYRFCWYKVEEKKAGSNQMTSYGVKSLAGEAVDKISELVFVIDNVVYIDSFEADRIDDTTNAEANANPISQADVETSRILLVSLSLIHAWSHNIWYGMMESPSPLVPFYVKYFRMITVGKHKTGHDSDASTLVPLVCDLKKCSFRYAIHLREESLKSSQLAQSSNAAQSSVIQRMMVHISDTFDVSKSLQKSTVGGSTVASTFSNASSKSQAKQIQIRIPTSQANESYPEIMSVSTVDGQEMISKIDIASLEVSASWTVFKLFSRIGEEPKPETTHCVKEDFFLAELMKKQKELQTLETSIEDTSRHLLSEAYKDCLDFQLGDRKHKREREKKLLKDFEAVKQRLHEADLAWQAQLEQDMDAVCDVCWDGEVTPENQIIFCDSCNVAVHQGCYGIDKVPSGNYFCHPCIYYGKNNEFLAAERREGPRSAPTRTPIVCELCPRRQGAFVQTVTAADSLRKPRWVHVGCAKWQGVHYVDIELKDKIEDLTELKQTYQNLGHSCALCKSNIGALHQCRAEGCKKWLHLTCARCVGTCSVQHGENCEGPYAADSIPFPVWSLACIEHSEVDPESIRKNSVSVEQLRAIAKSYPPEPVPPKPFYKMNAKERREYWAESDNLATFFENVMSNKFGAQCNVCAEFGGDMERCETCGVFFHSSCVPECIGCKYTREQAGSVDFRTPKCIMCNETRGMVIKTVAKPTKMKNWKNNMAGFNRSLFGPNNFCHVTWNTLCHPVDGQEGQELNTTAIVMGHGRSLISHQYHCIVCCMDYGAKVGCSKEGCIGPSGKKKEPLKMHVTCARAAGFEVAHHDDKGFYLRCFHHSENGNNLRARLEDMLEVEIQRSPNKKFDKSFAPMSWEHAASIFHSAVSVLRVLGWAWRWAEWWVAEGDNWEPLLEEGQVEENMTDEELRKIPSTPDSRCKDARQCRLAALGAALRNRDYDKEEGDDQQPLERGLRAVLSVPSLVGPLRKKEIDFFVTWLSLAYRSKSPWLGFGDDKIPVANDSFCVHIGDGTPKYELGSRPLPGKAEPCDIKSNFEPTVEEVDDFLKIREKGEMKKY</sequence>
<evidence type="ECO:0000256" key="4">
    <source>
        <dbReference type="PROSITE-ProRule" id="PRU00146"/>
    </source>
</evidence>
<feature type="compositionally biased region" description="Polar residues" evidence="5">
    <location>
        <begin position="285"/>
        <end position="302"/>
    </location>
</feature>
<evidence type="ECO:0000256" key="3">
    <source>
        <dbReference type="ARBA" id="ARBA00022833"/>
    </source>
</evidence>
<organism evidence="8 9">
    <name type="scientific">Cyclotella cryptica</name>
    <dbReference type="NCBI Taxonomy" id="29204"/>
    <lineage>
        <taxon>Eukaryota</taxon>
        <taxon>Sar</taxon>
        <taxon>Stramenopiles</taxon>
        <taxon>Ochrophyta</taxon>
        <taxon>Bacillariophyta</taxon>
        <taxon>Coscinodiscophyceae</taxon>
        <taxon>Thalassiosirophycidae</taxon>
        <taxon>Stephanodiscales</taxon>
        <taxon>Stephanodiscaceae</taxon>
        <taxon>Cyclotella</taxon>
    </lineage>
</organism>
<feature type="compositionally biased region" description="Basic residues" evidence="5">
    <location>
        <begin position="436"/>
        <end position="447"/>
    </location>
</feature>
<dbReference type="PROSITE" id="PS51805">
    <property type="entry name" value="EPHD"/>
    <property type="match status" value="1"/>
</dbReference>
<dbReference type="InterPro" id="IPR050701">
    <property type="entry name" value="Histone_Mod_Regulator"/>
</dbReference>
<dbReference type="InterPro" id="IPR001965">
    <property type="entry name" value="Znf_PHD"/>
</dbReference>
<evidence type="ECO:0000313" key="8">
    <source>
        <dbReference type="EMBL" id="KAL3800134.1"/>
    </source>
</evidence>
<dbReference type="SUPFAM" id="SSF57903">
    <property type="entry name" value="FYVE/PHD zinc finger"/>
    <property type="match status" value="1"/>
</dbReference>
<comment type="caution">
    <text evidence="8">The sequence shown here is derived from an EMBL/GenBank/DDBJ whole genome shotgun (WGS) entry which is preliminary data.</text>
</comment>
<feature type="region of interest" description="Disordered" evidence="5">
    <location>
        <begin position="1"/>
        <end position="130"/>
    </location>
</feature>
<dbReference type="EMBL" id="JABMIG020000034">
    <property type="protein sequence ID" value="KAL3800134.1"/>
    <property type="molecule type" value="Genomic_DNA"/>
</dbReference>
<dbReference type="Pfam" id="PF13831">
    <property type="entry name" value="PHD_2"/>
    <property type="match status" value="1"/>
</dbReference>
<keyword evidence="1" id="KW-0479">Metal-binding</keyword>
<dbReference type="Pfam" id="PF13832">
    <property type="entry name" value="zf-HC5HC2H_2"/>
    <property type="match status" value="1"/>
</dbReference>
<evidence type="ECO:0000256" key="1">
    <source>
        <dbReference type="ARBA" id="ARBA00022723"/>
    </source>
</evidence>
<reference evidence="8 9" key="1">
    <citation type="journal article" date="2020" name="G3 (Bethesda)">
        <title>Improved Reference Genome for Cyclotella cryptica CCMP332, a Model for Cell Wall Morphogenesis, Salinity Adaptation, and Lipid Production in Diatoms (Bacillariophyta).</title>
        <authorList>
            <person name="Roberts W.R."/>
            <person name="Downey K.M."/>
            <person name="Ruck E.C."/>
            <person name="Traller J.C."/>
            <person name="Alverson A.J."/>
        </authorList>
    </citation>
    <scope>NUCLEOTIDE SEQUENCE [LARGE SCALE GENOMIC DNA]</scope>
    <source>
        <strain evidence="8 9">CCMP332</strain>
    </source>
</reference>
<name>A0ABD3QIW4_9STRA</name>
<dbReference type="InterPro" id="IPR011011">
    <property type="entry name" value="Znf_FYVE_PHD"/>
</dbReference>
<feature type="region of interest" description="Disordered" evidence="5">
    <location>
        <begin position="285"/>
        <end position="311"/>
    </location>
</feature>
<dbReference type="InterPro" id="IPR019787">
    <property type="entry name" value="Znf_PHD-finger"/>
</dbReference>
<dbReference type="CDD" id="cd15571">
    <property type="entry name" value="ePHD"/>
    <property type="match status" value="1"/>
</dbReference>
<feature type="region of interest" description="Disordered" evidence="5">
    <location>
        <begin position="436"/>
        <end position="524"/>
    </location>
</feature>
<keyword evidence="3" id="KW-0862">Zinc</keyword>
<evidence type="ECO:0000259" key="7">
    <source>
        <dbReference type="PROSITE" id="PS51805"/>
    </source>
</evidence>
<evidence type="ECO:0000256" key="5">
    <source>
        <dbReference type="SAM" id="MobiDB-lite"/>
    </source>
</evidence>
<gene>
    <name evidence="8" type="ORF">HJC23_001055</name>
</gene>
<feature type="region of interest" description="Disordered" evidence="5">
    <location>
        <begin position="365"/>
        <end position="384"/>
    </location>
</feature>
<evidence type="ECO:0000256" key="2">
    <source>
        <dbReference type="ARBA" id="ARBA00022771"/>
    </source>
</evidence>
<dbReference type="PROSITE" id="PS50016">
    <property type="entry name" value="ZF_PHD_2"/>
    <property type="match status" value="1"/>
</dbReference>
<feature type="compositionally biased region" description="Polar residues" evidence="5">
    <location>
        <begin position="78"/>
        <end position="97"/>
    </location>
</feature>
<dbReference type="Proteomes" id="UP001516023">
    <property type="component" value="Unassembled WGS sequence"/>
</dbReference>
<feature type="compositionally biased region" description="Basic and acidic residues" evidence="5">
    <location>
        <begin position="448"/>
        <end position="461"/>
    </location>
</feature>
<proteinExistence type="predicted"/>
<dbReference type="InterPro" id="IPR013083">
    <property type="entry name" value="Znf_RING/FYVE/PHD"/>
</dbReference>
<feature type="compositionally biased region" description="Basic residues" evidence="5">
    <location>
        <begin position="462"/>
        <end position="472"/>
    </location>
</feature>
<accession>A0ABD3QIW4</accession>
<dbReference type="Gene3D" id="3.30.40.10">
    <property type="entry name" value="Zinc/RING finger domain, C3HC4 (zinc finger)"/>
    <property type="match status" value="2"/>
</dbReference>
<keyword evidence="2 4" id="KW-0863">Zinc-finger</keyword>
<dbReference type="InterPro" id="IPR034732">
    <property type="entry name" value="EPHD"/>
</dbReference>